<dbReference type="PANTHER" id="PTHR11669:SF8">
    <property type="entry name" value="DNA POLYMERASE III SUBUNIT DELTA"/>
    <property type="match status" value="1"/>
</dbReference>
<reference evidence="2" key="1">
    <citation type="journal article" date="2004" name="Environ. Microbiol.">
        <title>The genome of Desulfotalea psychrophila, a sulfate-reducing bacterium from permanently cold Arctic sediments.</title>
        <authorList>
            <person name="Rabus R."/>
            <person name="Ruepp A."/>
            <person name="Frickey T."/>
            <person name="Rattei T."/>
            <person name="Fartmann B."/>
            <person name="Stark M."/>
            <person name="Bauer M."/>
            <person name="Zibat A."/>
            <person name="Lombardot T."/>
            <person name="Becker I."/>
            <person name="Amann J."/>
            <person name="Gellner K."/>
            <person name="Teeling H."/>
            <person name="Leuschner W.D."/>
            <person name="Gloeckner F.-O."/>
            <person name="Lupas A.N."/>
            <person name="Amann R."/>
            <person name="Klenk H.-P."/>
        </authorList>
    </citation>
    <scope>NUCLEOTIDE SEQUENCE [LARGE SCALE GENOMIC DNA]</scope>
    <source>
        <strain evidence="2">DSM 12343 / LSv54</strain>
    </source>
</reference>
<dbReference type="NCBIfam" id="TIGR00678">
    <property type="entry name" value="holB"/>
    <property type="match status" value="1"/>
</dbReference>
<dbReference type="OrthoDB" id="9810148at2"/>
<organism evidence="1 2">
    <name type="scientific">Desulfotalea psychrophila (strain LSv54 / DSM 12343)</name>
    <dbReference type="NCBI Taxonomy" id="177439"/>
    <lineage>
        <taxon>Bacteria</taxon>
        <taxon>Pseudomonadati</taxon>
        <taxon>Thermodesulfobacteriota</taxon>
        <taxon>Desulfobulbia</taxon>
        <taxon>Desulfobulbales</taxon>
        <taxon>Desulfocapsaceae</taxon>
        <taxon>Desulfotalea</taxon>
    </lineage>
</organism>
<dbReference type="CDD" id="cd00009">
    <property type="entry name" value="AAA"/>
    <property type="match status" value="1"/>
</dbReference>
<dbReference type="InterPro" id="IPR004622">
    <property type="entry name" value="DNA_pol_HolB"/>
</dbReference>
<gene>
    <name evidence="1" type="ordered locus">DP0784</name>
</gene>
<dbReference type="EMBL" id="CR522870">
    <property type="protein sequence ID" value="CAG35513.1"/>
    <property type="molecule type" value="Genomic_DNA"/>
</dbReference>
<dbReference type="Pfam" id="PF13177">
    <property type="entry name" value="DNA_pol3_delta2"/>
    <property type="match status" value="1"/>
</dbReference>
<evidence type="ECO:0000313" key="1">
    <source>
        <dbReference type="EMBL" id="CAG35513.1"/>
    </source>
</evidence>
<evidence type="ECO:0000313" key="2">
    <source>
        <dbReference type="Proteomes" id="UP000000602"/>
    </source>
</evidence>
<dbReference type="eggNOG" id="COG2812">
    <property type="taxonomic scope" value="Bacteria"/>
</dbReference>
<dbReference type="InterPro" id="IPR050238">
    <property type="entry name" value="DNA_Rep/Repair_Clamp_Loader"/>
</dbReference>
<dbReference type="AlphaFoldDB" id="Q6AQ60"/>
<accession>Q6AQ60</accession>
<dbReference type="HOGENOM" id="CLU_006229_4_5_7"/>
<dbReference type="GO" id="GO:0003887">
    <property type="term" value="F:DNA-directed DNA polymerase activity"/>
    <property type="evidence" value="ECO:0007669"/>
    <property type="project" value="InterPro"/>
</dbReference>
<sequence>MYGQATRFLCYSQVLGQQRAKQIVARAIEADRVPHAYLFKGPDGVGKKLFARGVAAALNCRERQGAFACGHCVSCRKLLSGNHPDYTVVQPDKGAIKIDQVRSLCRDLSFPPYESPVRVVVLEDVHTMRREAANSLLKTLEEPPQNNVLILTAESSCEILTTISSRCQVVSFYPLTENEVSTALQGKELPPLAENEQGLLARLAEGSPGKMLLLSTTAVLPVWKKAQKLFIDPALQGDAEIGAWLQCAEEIALLKEDMTYFFAILRLMIRDHLLNLSGVQESLCSLTDWGFSENKLRWSRPALLQALHYIDTAEKKMVYNCNNTLVCEVLLFALQRLK</sequence>
<dbReference type="SUPFAM" id="SSF52540">
    <property type="entry name" value="P-loop containing nucleoside triphosphate hydrolases"/>
    <property type="match status" value="1"/>
</dbReference>
<dbReference type="KEGG" id="dps:DP0784"/>
<protein>
    <submittedName>
        <fullName evidence="1">Related to DNA polymerase III, delta subunit</fullName>
    </submittedName>
</protein>
<dbReference type="GO" id="GO:0006261">
    <property type="term" value="P:DNA-templated DNA replication"/>
    <property type="evidence" value="ECO:0007669"/>
    <property type="project" value="TreeGrafter"/>
</dbReference>
<dbReference type="InterPro" id="IPR027417">
    <property type="entry name" value="P-loop_NTPase"/>
</dbReference>
<dbReference type="Gene3D" id="3.40.50.300">
    <property type="entry name" value="P-loop containing nucleotide triphosphate hydrolases"/>
    <property type="match status" value="1"/>
</dbReference>
<dbReference type="FunFam" id="3.40.50.300:FF:001255">
    <property type="entry name" value="DNA polymerase III subunit delta"/>
    <property type="match status" value="1"/>
</dbReference>
<dbReference type="GO" id="GO:0008408">
    <property type="term" value="F:3'-5' exonuclease activity"/>
    <property type="evidence" value="ECO:0007669"/>
    <property type="project" value="InterPro"/>
</dbReference>
<dbReference type="Proteomes" id="UP000000602">
    <property type="component" value="Chromosome"/>
</dbReference>
<dbReference type="RefSeq" id="WP_011188029.1">
    <property type="nucleotide sequence ID" value="NC_006138.1"/>
</dbReference>
<dbReference type="PANTHER" id="PTHR11669">
    <property type="entry name" value="REPLICATION FACTOR C / DNA POLYMERASE III GAMMA-TAU SUBUNIT"/>
    <property type="match status" value="1"/>
</dbReference>
<keyword evidence="2" id="KW-1185">Reference proteome</keyword>
<dbReference type="STRING" id="177439.DP0784"/>
<name>Q6AQ60_DESPS</name>
<proteinExistence type="predicted"/>